<keyword evidence="3" id="KW-1185">Reference proteome</keyword>
<reference evidence="2 3" key="2">
    <citation type="submission" date="2018-11" db="EMBL/GenBank/DDBJ databases">
        <authorList>
            <consortium name="Pathogen Informatics"/>
        </authorList>
    </citation>
    <scope>NUCLEOTIDE SEQUENCE [LARGE SCALE GENOMIC DNA]</scope>
    <source>
        <strain evidence="2 3">Egypt</strain>
    </source>
</reference>
<reference evidence="4" key="1">
    <citation type="submission" date="2016-06" db="UniProtKB">
        <authorList>
            <consortium name="WormBaseParasite"/>
        </authorList>
    </citation>
    <scope>IDENTIFICATION</scope>
</reference>
<dbReference type="WBParaSite" id="ECPE_0000405101-mRNA-1">
    <property type="protein sequence ID" value="ECPE_0000405101-mRNA-1"/>
    <property type="gene ID" value="ECPE_0000405101"/>
</dbReference>
<protein>
    <submittedName>
        <fullName evidence="4">Protein Shroom2</fullName>
    </submittedName>
</protein>
<proteinExistence type="predicted"/>
<feature type="region of interest" description="Disordered" evidence="1">
    <location>
        <begin position="217"/>
        <end position="241"/>
    </location>
</feature>
<gene>
    <name evidence="2" type="ORF">ECPE_LOCUS4044</name>
</gene>
<evidence type="ECO:0000313" key="4">
    <source>
        <dbReference type="WBParaSite" id="ECPE_0000405101-mRNA-1"/>
    </source>
</evidence>
<accession>A0A183AAQ9</accession>
<organism evidence="4">
    <name type="scientific">Echinostoma caproni</name>
    <dbReference type="NCBI Taxonomy" id="27848"/>
    <lineage>
        <taxon>Eukaryota</taxon>
        <taxon>Metazoa</taxon>
        <taxon>Spiralia</taxon>
        <taxon>Lophotrochozoa</taxon>
        <taxon>Platyhelminthes</taxon>
        <taxon>Trematoda</taxon>
        <taxon>Digenea</taxon>
        <taxon>Plagiorchiida</taxon>
        <taxon>Echinostomata</taxon>
        <taxon>Echinostomatoidea</taxon>
        <taxon>Echinostomatidae</taxon>
        <taxon>Echinostoma</taxon>
    </lineage>
</organism>
<evidence type="ECO:0000313" key="3">
    <source>
        <dbReference type="Proteomes" id="UP000272942"/>
    </source>
</evidence>
<dbReference type="OrthoDB" id="6257969at2759"/>
<dbReference type="AlphaFoldDB" id="A0A183AAQ9"/>
<sequence>MKTANCKNLTLNDTKPNFNDHVAQLQETPERDCLLPAFQSLSQLECFVDVNNDINKTESSDSPCRRQLTKSEAKKLNTERYINKWQINSDQGTNSVGSSEAKSTAYSKSLEKHEKYKPVKKSTIEKHITQVKSVEMGMSSADTEKSVHTYRKEMSGPDAPVLDVCNKSGTMCRSIDTLHDSECDTKFDEDDDNASETYQRLTVRALLKKYERLAEESNLSQQHQEQQLPLKPQQKSQSAQSIIASRANLPAEPSTPEEWKNAEARYDQLQKQKMILEGQLSRLPSRSSVEKVAVNKEEEFLANQLSRVDRELSALRLLMRKHFSQTRIQLKAKH</sequence>
<dbReference type="EMBL" id="UZAN01040944">
    <property type="protein sequence ID" value="VDP71450.1"/>
    <property type="molecule type" value="Genomic_DNA"/>
</dbReference>
<name>A0A183AAQ9_9TREM</name>
<evidence type="ECO:0000256" key="1">
    <source>
        <dbReference type="SAM" id="MobiDB-lite"/>
    </source>
</evidence>
<evidence type="ECO:0000313" key="2">
    <source>
        <dbReference type="EMBL" id="VDP71450.1"/>
    </source>
</evidence>
<dbReference type="Proteomes" id="UP000272942">
    <property type="component" value="Unassembled WGS sequence"/>
</dbReference>